<dbReference type="GO" id="GO:0004644">
    <property type="term" value="F:phosphoribosylglycinamide formyltransferase activity"/>
    <property type="evidence" value="ECO:0007669"/>
    <property type="project" value="UniProtKB-EC"/>
</dbReference>
<organism evidence="6 7">
    <name type="scientific">Flagellimonas maritima</name>
    <dbReference type="NCBI Taxonomy" id="1383885"/>
    <lineage>
        <taxon>Bacteria</taxon>
        <taxon>Pseudomonadati</taxon>
        <taxon>Bacteroidota</taxon>
        <taxon>Flavobacteriia</taxon>
        <taxon>Flavobacteriales</taxon>
        <taxon>Flavobacteriaceae</taxon>
        <taxon>Flagellimonas</taxon>
    </lineage>
</organism>
<keyword evidence="4" id="KW-0658">Purine biosynthesis</keyword>
<keyword evidence="3 6" id="KW-0808">Transferase</keyword>
<dbReference type="OrthoDB" id="9802815at2"/>
<evidence type="ECO:0000313" key="6">
    <source>
        <dbReference type="EMBL" id="AWX44549.1"/>
    </source>
</evidence>
<evidence type="ECO:0000256" key="3">
    <source>
        <dbReference type="ARBA" id="ARBA00022679"/>
    </source>
</evidence>
<dbReference type="PANTHER" id="PTHR43369:SF2">
    <property type="entry name" value="PHOSPHORIBOSYLGLYCINAMIDE FORMYLTRANSFERASE"/>
    <property type="match status" value="1"/>
</dbReference>
<sequence>MRLAFLFNYPMVDNINWKKVAIKRCLDLGHDVDVFYGKTHLLEYLKAYLIKRKFGNGVVLPKKVGISKRKNIEFFNQKGISVYKIRKFNEQKSIVKIANGKYDYLFVAIDHILSKEFVEGVKSRIVNVHYARLPEIRGMNAIEWNYLVNRKCELTLHYIDSGIDTGAIITKEEININKTDGFIEMRQKLQDKIPIVLEQFLKEPKTNSMDNRGGKLYTYMHGDLQRIIKKGF</sequence>
<comment type="pathway">
    <text evidence="1">Purine metabolism; IMP biosynthesis via de novo pathway; N(2)-formyl-N(1)-(5-phospho-D-ribosyl)glycinamide from N(1)-(5-phospho-D-ribosyl)glycinamide (10-formyl THF route): step 1/1.</text>
</comment>
<dbReference type="Proteomes" id="UP000248536">
    <property type="component" value="Chromosome"/>
</dbReference>
<dbReference type="SUPFAM" id="SSF53328">
    <property type="entry name" value="Formyltransferase"/>
    <property type="match status" value="1"/>
</dbReference>
<dbReference type="Gene3D" id="3.40.50.170">
    <property type="entry name" value="Formyl transferase, N-terminal domain"/>
    <property type="match status" value="1"/>
</dbReference>
<feature type="domain" description="Formyl transferase N-terminal" evidence="5">
    <location>
        <begin position="74"/>
        <end position="196"/>
    </location>
</feature>
<keyword evidence="7" id="KW-1185">Reference proteome</keyword>
<protein>
    <recommendedName>
        <fullName evidence="2">phosphoribosylglycinamide formyltransferase 1</fullName>
        <ecNumber evidence="2">2.1.2.2</ecNumber>
    </recommendedName>
</protein>
<evidence type="ECO:0000313" key="7">
    <source>
        <dbReference type="Proteomes" id="UP000248536"/>
    </source>
</evidence>
<name>A0A2Z4LS64_9FLAO</name>
<dbReference type="GO" id="GO:0005829">
    <property type="term" value="C:cytosol"/>
    <property type="evidence" value="ECO:0007669"/>
    <property type="project" value="TreeGrafter"/>
</dbReference>
<proteinExistence type="predicted"/>
<dbReference type="InterPro" id="IPR002376">
    <property type="entry name" value="Formyl_transf_N"/>
</dbReference>
<dbReference type="EMBL" id="CP030104">
    <property type="protein sequence ID" value="AWX44549.1"/>
    <property type="molecule type" value="Genomic_DNA"/>
</dbReference>
<dbReference type="Pfam" id="PF00551">
    <property type="entry name" value="Formyl_trans_N"/>
    <property type="match status" value="1"/>
</dbReference>
<dbReference type="RefSeq" id="WP_112378016.1">
    <property type="nucleotide sequence ID" value="NZ_CP030104.1"/>
</dbReference>
<evidence type="ECO:0000259" key="5">
    <source>
        <dbReference type="Pfam" id="PF00551"/>
    </source>
</evidence>
<dbReference type="EC" id="2.1.2.2" evidence="2"/>
<dbReference type="PANTHER" id="PTHR43369">
    <property type="entry name" value="PHOSPHORIBOSYLGLYCINAMIDE FORMYLTRANSFERASE"/>
    <property type="match status" value="1"/>
</dbReference>
<evidence type="ECO:0000256" key="4">
    <source>
        <dbReference type="ARBA" id="ARBA00022755"/>
    </source>
</evidence>
<dbReference type="KEGG" id="spon:HME9304_01552"/>
<dbReference type="AlphaFoldDB" id="A0A2Z4LS64"/>
<evidence type="ECO:0000256" key="2">
    <source>
        <dbReference type="ARBA" id="ARBA00012254"/>
    </source>
</evidence>
<evidence type="ECO:0000256" key="1">
    <source>
        <dbReference type="ARBA" id="ARBA00005054"/>
    </source>
</evidence>
<dbReference type="InterPro" id="IPR036477">
    <property type="entry name" value="Formyl_transf_N_sf"/>
</dbReference>
<gene>
    <name evidence="6" type="ORF">HME9304_01552</name>
</gene>
<accession>A0A2Z4LS64</accession>
<dbReference type="GO" id="GO:0006189">
    <property type="term" value="P:'de novo' IMP biosynthetic process"/>
    <property type="evidence" value="ECO:0007669"/>
    <property type="project" value="TreeGrafter"/>
</dbReference>
<reference evidence="6 7" key="1">
    <citation type="submission" date="2018-06" db="EMBL/GenBank/DDBJ databases">
        <title>Spongiibacterium sp. HME9304 Genome sequencing and assembly.</title>
        <authorList>
            <person name="Kang H."/>
            <person name="Kim H."/>
            <person name="Joh K."/>
        </authorList>
    </citation>
    <scope>NUCLEOTIDE SEQUENCE [LARGE SCALE GENOMIC DNA]</scope>
    <source>
        <strain evidence="6 7">HME9304</strain>
    </source>
</reference>